<keyword evidence="5 7" id="KW-0472">Membrane</keyword>
<feature type="domain" description="Palmitoyltransferase DHHC" evidence="9">
    <location>
        <begin position="85"/>
        <end position="238"/>
    </location>
</feature>
<dbReference type="Proteomes" id="UP000481153">
    <property type="component" value="Unassembled WGS sequence"/>
</dbReference>
<feature type="transmembrane region" description="Helical" evidence="7">
    <location>
        <begin position="199"/>
        <end position="221"/>
    </location>
</feature>
<feature type="transmembrane region" description="Helical" evidence="7">
    <location>
        <begin position="12"/>
        <end position="33"/>
    </location>
</feature>
<dbReference type="AlphaFoldDB" id="A0A6G0WVC9"/>
<evidence type="ECO:0000256" key="1">
    <source>
        <dbReference type="ARBA" id="ARBA00004141"/>
    </source>
</evidence>
<sequence>MRRNGFQVPFDIFQVTAWIAFPILVGGFYAFFVPFLAKSAAIATGVVYGISAIACVALAVITTSIDPSDRNVLNQVDLQHHQVTEDHLFCNVCTQYVDKKSRHCRICEKCVATFDHHCKWLNNCIGEHNYRYFFMLISAILVLTTVQFVVGIYLFVKAFSDSSSVLVHAASSYGCSGSQQVNADGLCESYAFNLTAIRAVVGVYLVILLPSFYHIGMLVLFHIRLYMLQTTTYDFIIQQRRSQLSQQEGEGDLFACNCRTAPTRPEETPAPALPKSSSTPMLSGFSRPSSIAVHDSSSHETKSPVSPSQREGYEPIETPAEAPTKKNAFFV</sequence>
<feature type="region of interest" description="Disordered" evidence="8">
    <location>
        <begin position="260"/>
        <end position="331"/>
    </location>
</feature>
<reference evidence="10 11" key="1">
    <citation type="submission" date="2019-07" db="EMBL/GenBank/DDBJ databases">
        <title>Genomics analysis of Aphanomyces spp. identifies a new class of oomycete effector associated with host adaptation.</title>
        <authorList>
            <person name="Gaulin E."/>
        </authorList>
    </citation>
    <scope>NUCLEOTIDE SEQUENCE [LARGE SCALE GENOMIC DNA]</scope>
    <source>
        <strain evidence="10 11">ATCC 201684</strain>
    </source>
</reference>
<evidence type="ECO:0000256" key="2">
    <source>
        <dbReference type="ARBA" id="ARBA00022679"/>
    </source>
</evidence>
<keyword evidence="3 7" id="KW-0812">Transmembrane</keyword>
<accession>A0A6G0WVC9</accession>
<keyword evidence="2 7" id="KW-0808">Transferase</keyword>
<protein>
    <recommendedName>
        <fullName evidence="7">Palmitoyltransferase</fullName>
        <ecNumber evidence="7">2.3.1.225</ecNumber>
    </recommendedName>
</protein>
<dbReference type="PANTHER" id="PTHR22883">
    <property type="entry name" value="ZINC FINGER DHHC DOMAIN CONTAINING PROTEIN"/>
    <property type="match status" value="1"/>
</dbReference>
<name>A0A6G0WVC9_9STRA</name>
<evidence type="ECO:0000259" key="9">
    <source>
        <dbReference type="Pfam" id="PF01529"/>
    </source>
</evidence>
<comment type="caution">
    <text evidence="10">The sequence shown here is derived from an EMBL/GenBank/DDBJ whole genome shotgun (WGS) entry which is preliminary data.</text>
</comment>
<gene>
    <name evidence="10" type="ORF">Ae201684_011136</name>
</gene>
<proteinExistence type="inferred from homology"/>
<keyword evidence="4 7" id="KW-1133">Transmembrane helix</keyword>
<evidence type="ECO:0000256" key="5">
    <source>
        <dbReference type="ARBA" id="ARBA00023136"/>
    </source>
</evidence>
<evidence type="ECO:0000256" key="4">
    <source>
        <dbReference type="ARBA" id="ARBA00022989"/>
    </source>
</evidence>
<evidence type="ECO:0000256" key="8">
    <source>
        <dbReference type="SAM" id="MobiDB-lite"/>
    </source>
</evidence>
<evidence type="ECO:0000313" key="11">
    <source>
        <dbReference type="Proteomes" id="UP000481153"/>
    </source>
</evidence>
<dbReference type="EMBL" id="VJMJ01000141">
    <property type="protein sequence ID" value="KAF0731510.1"/>
    <property type="molecule type" value="Genomic_DNA"/>
</dbReference>
<dbReference type="GO" id="GO:0005783">
    <property type="term" value="C:endoplasmic reticulum"/>
    <property type="evidence" value="ECO:0007669"/>
    <property type="project" value="TreeGrafter"/>
</dbReference>
<dbReference type="EC" id="2.3.1.225" evidence="7"/>
<evidence type="ECO:0000256" key="3">
    <source>
        <dbReference type="ARBA" id="ARBA00022692"/>
    </source>
</evidence>
<dbReference type="VEuPathDB" id="FungiDB:AeMF1_007382"/>
<keyword evidence="6 7" id="KW-0012">Acyltransferase</keyword>
<evidence type="ECO:0000313" key="10">
    <source>
        <dbReference type="EMBL" id="KAF0731510.1"/>
    </source>
</evidence>
<evidence type="ECO:0000256" key="7">
    <source>
        <dbReference type="RuleBase" id="RU079119"/>
    </source>
</evidence>
<dbReference type="InterPro" id="IPR039859">
    <property type="entry name" value="PFA4/ZDH16/20/ERF2-like"/>
</dbReference>
<comment type="subcellular location">
    <subcellularLocation>
        <location evidence="1">Membrane</location>
        <topology evidence="1">Multi-pass membrane protein</topology>
    </subcellularLocation>
</comment>
<dbReference type="Pfam" id="PF01529">
    <property type="entry name" value="DHHC"/>
    <property type="match status" value="1"/>
</dbReference>
<dbReference type="GO" id="GO:0016020">
    <property type="term" value="C:membrane"/>
    <property type="evidence" value="ECO:0007669"/>
    <property type="project" value="UniProtKB-SubCell"/>
</dbReference>
<comment type="similarity">
    <text evidence="7">Belongs to the DHHC palmitoyltransferase family.</text>
</comment>
<dbReference type="PROSITE" id="PS50216">
    <property type="entry name" value="DHHC"/>
    <property type="match status" value="1"/>
</dbReference>
<dbReference type="GO" id="GO:0006612">
    <property type="term" value="P:protein targeting to membrane"/>
    <property type="evidence" value="ECO:0007669"/>
    <property type="project" value="TreeGrafter"/>
</dbReference>
<dbReference type="PANTHER" id="PTHR22883:SF203">
    <property type="entry name" value="PALMITOYLTRANSFERASE"/>
    <property type="match status" value="1"/>
</dbReference>
<feature type="compositionally biased region" description="Polar residues" evidence="8">
    <location>
        <begin position="275"/>
        <end position="289"/>
    </location>
</feature>
<comment type="catalytic activity">
    <reaction evidence="7">
        <text>L-cysteinyl-[protein] + hexadecanoyl-CoA = S-hexadecanoyl-L-cysteinyl-[protein] + CoA</text>
        <dbReference type="Rhea" id="RHEA:36683"/>
        <dbReference type="Rhea" id="RHEA-COMP:10131"/>
        <dbReference type="Rhea" id="RHEA-COMP:11032"/>
        <dbReference type="ChEBI" id="CHEBI:29950"/>
        <dbReference type="ChEBI" id="CHEBI:57287"/>
        <dbReference type="ChEBI" id="CHEBI:57379"/>
        <dbReference type="ChEBI" id="CHEBI:74151"/>
        <dbReference type="EC" id="2.3.1.225"/>
    </reaction>
</comment>
<comment type="domain">
    <text evidence="7">The DHHC domain is required for palmitoyltransferase activity.</text>
</comment>
<dbReference type="InterPro" id="IPR001594">
    <property type="entry name" value="Palmitoyltrfase_DHHC"/>
</dbReference>
<evidence type="ECO:0000256" key="6">
    <source>
        <dbReference type="ARBA" id="ARBA00023315"/>
    </source>
</evidence>
<organism evidence="10 11">
    <name type="scientific">Aphanomyces euteiches</name>
    <dbReference type="NCBI Taxonomy" id="100861"/>
    <lineage>
        <taxon>Eukaryota</taxon>
        <taxon>Sar</taxon>
        <taxon>Stramenopiles</taxon>
        <taxon>Oomycota</taxon>
        <taxon>Saprolegniomycetes</taxon>
        <taxon>Saprolegniales</taxon>
        <taxon>Verrucalvaceae</taxon>
        <taxon>Aphanomyces</taxon>
    </lineage>
</organism>
<feature type="transmembrane region" description="Helical" evidence="7">
    <location>
        <begin position="39"/>
        <end position="61"/>
    </location>
</feature>
<feature type="transmembrane region" description="Helical" evidence="7">
    <location>
        <begin position="132"/>
        <end position="156"/>
    </location>
</feature>
<dbReference type="GO" id="GO:0019706">
    <property type="term" value="F:protein-cysteine S-palmitoyltransferase activity"/>
    <property type="evidence" value="ECO:0007669"/>
    <property type="project" value="UniProtKB-EC"/>
</dbReference>
<dbReference type="GO" id="GO:0005794">
    <property type="term" value="C:Golgi apparatus"/>
    <property type="evidence" value="ECO:0007669"/>
    <property type="project" value="TreeGrafter"/>
</dbReference>
<keyword evidence="11" id="KW-1185">Reference proteome</keyword>